<accession>A0ABN8JVQ8</accession>
<comment type="caution">
    <text evidence="1">The sequence shown here is derived from an EMBL/GenBank/DDBJ whole genome shotgun (WGS) entry which is preliminary data.</text>
</comment>
<dbReference type="EMBL" id="CAKXZS010000023">
    <property type="protein sequence ID" value="CAH2401525.1"/>
    <property type="molecule type" value="Genomic_DNA"/>
</dbReference>
<keyword evidence="2" id="KW-1185">Reference proteome</keyword>
<organism evidence="1 2">
    <name type="scientific">Mesorhizobium ventifaucium</name>
    <dbReference type="NCBI Taxonomy" id="666020"/>
    <lineage>
        <taxon>Bacteria</taxon>
        <taxon>Pseudomonadati</taxon>
        <taxon>Pseudomonadota</taxon>
        <taxon>Alphaproteobacteria</taxon>
        <taxon>Hyphomicrobiales</taxon>
        <taxon>Phyllobacteriaceae</taxon>
        <taxon>Mesorhizobium</taxon>
    </lineage>
</organism>
<reference evidence="1" key="1">
    <citation type="submission" date="2022-03" db="EMBL/GenBank/DDBJ databases">
        <authorList>
            <person name="Brunel B."/>
        </authorList>
    </citation>
    <scope>NUCLEOTIDE SEQUENCE</scope>
    <source>
        <strain evidence="1">STM4922sample</strain>
    </source>
</reference>
<evidence type="ECO:0000313" key="2">
    <source>
        <dbReference type="Proteomes" id="UP001152604"/>
    </source>
</evidence>
<gene>
    <name evidence="1" type="ORF">MES4922_30144</name>
</gene>
<dbReference type="Proteomes" id="UP001152604">
    <property type="component" value="Unassembled WGS sequence"/>
</dbReference>
<proteinExistence type="predicted"/>
<evidence type="ECO:0000313" key="1">
    <source>
        <dbReference type="EMBL" id="CAH2401525.1"/>
    </source>
</evidence>
<name>A0ABN8JVQ8_9HYPH</name>
<sequence length="53" mass="5834">MLHKRNRRQFHAIVNLGQNATGRIIRMKGATEFAYDSLGLKGAGHCAQGVSHD</sequence>
<protein>
    <submittedName>
        <fullName evidence="1">Uncharacterized protein</fullName>
    </submittedName>
</protein>